<evidence type="ECO:0000259" key="5">
    <source>
        <dbReference type="PROSITE" id="PS00624"/>
    </source>
</evidence>
<dbReference type="EMBL" id="MU839837">
    <property type="protein sequence ID" value="KAK1753817.1"/>
    <property type="molecule type" value="Genomic_DNA"/>
</dbReference>
<evidence type="ECO:0000256" key="2">
    <source>
        <dbReference type="PIRSR" id="PIRSR000137-1"/>
    </source>
</evidence>
<gene>
    <name evidence="6" type="ORF">QBC47DRAFT_430839</name>
</gene>
<feature type="binding site" evidence="3">
    <location>
        <position position="160"/>
    </location>
    <ligand>
        <name>FAD</name>
        <dbReference type="ChEBI" id="CHEBI:57692"/>
    </ligand>
</feature>
<comment type="caution">
    <text evidence="6">The sequence shown here is derived from an EMBL/GenBank/DDBJ whole genome shotgun (WGS) entry which is preliminary data.</text>
</comment>
<feature type="binding site" evidence="3">
    <location>
        <position position="298"/>
    </location>
    <ligand>
        <name>FAD</name>
        <dbReference type="ChEBI" id="CHEBI:57692"/>
    </ligand>
</feature>
<keyword evidence="3" id="KW-0274">FAD</keyword>
<dbReference type="GO" id="GO:0044550">
    <property type="term" value="P:secondary metabolite biosynthetic process"/>
    <property type="evidence" value="ECO:0007669"/>
    <property type="project" value="TreeGrafter"/>
</dbReference>
<dbReference type="Proteomes" id="UP001239445">
    <property type="component" value="Unassembled WGS sequence"/>
</dbReference>
<comment type="cofactor">
    <cofactor evidence="3">
        <name>FAD</name>
        <dbReference type="ChEBI" id="CHEBI:57692"/>
    </cofactor>
</comment>
<dbReference type="PANTHER" id="PTHR11552">
    <property type="entry name" value="GLUCOSE-METHANOL-CHOLINE GMC OXIDOREDUCTASE"/>
    <property type="match status" value="1"/>
</dbReference>
<dbReference type="Pfam" id="PF05199">
    <property type="entry name" value="GMC_oxred_C"/>
    <property type="match status" value="1"/>
</dbReference>
<dbReference type="InterPro" id="IPR000172">
    <property type="entry name" value="GMC_OxRdtase_N"/>
</dbReference>
<dbReference type="InterPro" id="IPR036188">
    <property type="entry name" value="FAD/NAD-bd_sf"/>
</dbReference>
<evidence type="ECO:0000313" key="7">
    <source>
        <dbReference type="Proteomes" id="UP001239445"/>
    </source>
</evidence>
<name>A0AAJ0BBR2_9PEZI</name>
<dbReference type="GO" id="GO:0050660">
    <property type="term" value="F:flavin adenine dinucleotide binding"/>
    <property type="evidence" value="ECO:0007669"/>
    <property type="project" value="InterPro"/>
</dbReference>
<feature type="active site" description="Proton acceptor" evidence="2">
    <location>
        <position position="625"/>
    </location>
</feature>
<dbReference type="InterPro" id="IPR007867">
    <property type="entry name" value="GMC_OxRtase_C"/>
</dbReference>
<dbReference type="Gene3D" id="3.50.50.60">
    <property type="entry name" value="FAD/NAD(P)-binding domain"/>
    <property type="match status" value="1"/>
</dbReference>
<dbReference type="AlphaFoldDB" id="A0AAJ0BBR2"/>
<dbReference type="Pfam" id="PF00732">
    <property type="entry name" value="GMC_oxred_N"/>
    <property type="match status" value="1"/>
</dbReference>
<evidence type="ECO:0000256" key="3">
    <source>
        <dbReference type="PIRSR" id="PIRSR000137-2"/>
    </source>
</evidence>
<protein>
    <recommendedName>
        <fullName evidence="5">Glucose-methanol-choline oxidoreductase N-terminal domain-containing protein</fullName>
    </recommendedName>
</protein>
<accession>A0AAJ0BBR2</accession>
<evidence type="ECO:0000256" key="1">
    <source>
        <dbReference type="ARBA" id="ARBA00010790"/>
    </source>
</evidence>
<sequence length="647" mass="69609">MAKDDMGWATRDSGKCSNSHSSGNQWACTTIRSSQAFGVIWSYEPGAPFMNSMRGSGLSGARNLCNVQRLPRLGTCGREVAMMLSTIVIQAVAFAALAAAKDYDYILVLEAGPAAGPDELRIAVPGMRGAGLGSLYDWNFTTTAQPHLKNRTVDVNRGKVLGGSAALNYLCYDRAAAAEYDGWGELINDTKRWNWDVMIGAMLKTENFTGNDGDKHGRTGPIRTTYNRIVPEFLKTWRPTLRSLGIPGNDGGSLGGNPIGAMYQPTNIDTTKWTRSNSATDYLPLAGPNLEVRTNTHVARVEFVAGSHPLRASGVVLEDGTKIAAKREVILSAGAVQSPNLLELSGIGQSAVLKAAGVPVLRELAGVGENYQDHIRLSNVYRLKSNYSSFDPMIYDSAGPIASEQLRLWLAGNVSWYDYTSTAYSFVDWSLIGNATQSKLLGLARNESTNHAIDRKKLEYLANPSVPQLEIIMESNFVGATTSYPGSGAYTTILTSVMHPLSRGTVHINPSRPLGPPIIDPRYLSHEYDRQALIEGSKFARKIAGTKPMASIWTAEIEPGPGVQTESEWNEFATQGMGSFYHPVGTCAMLPEKDGGVVGSDLVVYGTANLRVVDCSIIPVLLSAHIQTAAYGIAEIAAEMIASASSA</sequence>
<feature type="region of interest" description="Disordered" evidence="4">
    <location>
        <begin position="1"/>
        <end position="23"/>
    </location>
</feature>
<reference evidence="6" key="1">
    <citation type="submission" date="2023-06" db="EMBL/GenBank/DDBJ databases">
        <title>Genome-scale phylogeny and comparative genomics of the fungal order Sordariales.</title>
        <authorList>
            <consortium name="Lawrence Berkeley National Laboratory"/>
            <person name="Hensen N."/>
            <person name="Bonometti L."/>
            <person name="Westerberg I."/>
            <person name="Brannstrom I.O."/>
            <person name="Guillou S."/>
            <person name="Cros-Aarteil S."/>
            <person name="Calhoun S."/>
            <person name="Haridas S."/>
            <person name="Kuo A."/>
            <person name="Mondo S."/>
            <person name="Pangilinan J."/>
            <person name="Riley R."/>
            <person name="Labutti K."/>
            <person name="Andreopoulos B."/>
            <person name="Lipzen A."/>
            <person name="Chen C."/>
            <person name="Yanf M."/>
            <person name="Daum C."/>
            <person name="Ng V."/>
            <person name="Clum A."/>
            <person name="Steindorff A."/>
            <person name="Ohm R."/>
            <person name="Martin F."/>
            <person name="Silar P."/>
            <person name="Natvig D."/>
            <person name="Lalanne C."/>
            <person name="Gautier V."/>
            <person name="Ament-Velasquez S.L."/>
            <person name="Kruys A."/>
            <person name="Hutchinson M.I."/>
            <person name="Powell A.J."/>
            <person name="Barry K."/>
            <person name="Miller A.N."/>
            <person name="Grigoriev I.V."/>
            <person name="Debuchy R."/>
            <person name="Gladieux P."/>
            <person name="Thoren M.H."/>
            <person name="Johannesson H."/>
        </authorList>
    </citation>
    <scope>NUCLEOTIDE SEQUENCE</scope>
    <source>
        <strain evidence="6">PSN4</strain>
    </source>
</reference>
<dbReference type="SUPFAM" id="SSF51905">
    <property type="entry name" value="FAD/NAD(P)-binding domain"/>
    <property type="match status" value="1"/>
</dbReference>
<dbReference type="Gene3D" id="3.30.560.10">
    <property type="entry name" value="Glucose Oxidase, domain 3"/>
    <property type="match status" value="1"/>
</dbReference>
<keyword evidence="7" id="KW-1185">Reference proteome</keyword>
<keyword evidence="3" id="KW-0285">Flavoprotein</keyword>
<dbReference type="InterPro" id="IPR012132">
    <property type="entry name" value="GMC_OxRdtase"/>
</dbReference>
<feature type="active site" description="Proton donor" evidence="2">
    <location>
        <position position="582"/>
    </location>
</feature>
<comment type="similarity">
    <text evidence="1">Belongs to the GMC oxidoreductase family.</text>
</comment>
<organism evidence="6 7">
    <name type="scientific">Echria macrotheca</name>
    <dbReference type="NCBI Taxonomy" id="438768"/>
    <lineage>
        <taxon>Eukaryota</taxon>
        <taxon>Fungi</taxon>
        <taxon>Dikarya</taxon>
        <taxon>Ascomycota</taxon>
        <taxon>Pezizomycotina</taxon>
        <taxon>Sordariomycetes</taxon>
        <taxon>Sordariomycetidae</taxon>
        <taxon>Sordariales</taxon>
        <taxon>Schizotheciaceae</taxon>
        <taxon>Echria</taxon>
    </lineage>
</organism>
<feature type="domain" description="Glucose-methanol-choline oxidoreductase N-terminal" evidence="5">
    <location>
        <begin position="334"/>
        <end position="348"/>
    </location>
</feature>
<dbReference type="PIRSF" id="PIRSF000137">
    <property type="entry name" value="Alcohol_oxidase"/>
    <property type="match status" value="1"/>
</dbReference>
<dbReference type="GO" id="GO:0016614">
    <property type="term" value="F:oxidoreductase activity, acting on CH-OH group of donors"/>
    <property type="evidence" value="ECO:0007669"/>
    <property type="project" value="InterPro"/>
</dbReference>
<evidence type="ECO:0000313" key="6">
    <source>
        <dbReference type="EMBL" id="KAK1753817.1"/>
    </source>
</evidence>
<dbReference type="PROSITE" id="PS00624">
    <property type="entry name" value="GMC_OXRED_2"/>
    <property type="match status" value="1"/>
</dbReference>
<dbReference type="SUPFAM" id="SSF54373">
    <property type="entry name" value="FAD-linked reductases, C-terminal domain"/>
    <property type="match status" value="1"/>
</dbReference>
<dbReference type="PANTHER" id="PTHR11552:SF115">
    <property type="entry name" value="DEHYDROGENASE XPTC-RELATED"/>
    <property type="match status" value="1"/>
</dbReference>
<evidence type="ECO:0000256" key="4">
    <source>
        <dbReference type="SAM" id="MobiDB-lite"/>
    </source>
</evidence>
<proteinExistence type="inferred from homology"/>